<protein>
    <submittedName>
        <fullName evidence="1">Uncharacterized protein</fullName>
    </submittedName>
</protein>
<keyword evidence="2" id="KW-1185">Reference proteome</keyword>
<accession>A0ABR3XN91</accession>
<dbReference type="EMBL" id="JAWRVE010000014">
    <property type="protein sequence ID" value="KAL1877446.1"/>
    <property type="molecule type" value="Genomic_DNA"/>
</dbReference>
<comment type="caution">
    <text evidence="1">The sequence shown here is derived from an EMBL/GenBank/DDBJ whole genome shotgun (WGS) entry which is preliminary data.</text>
</comment>
<proteinExistence type="predicted"/>
<gene>
    <name evidence="1" type="ORF">Daus18300_002432</name>
</gene>
<dbReference type="Proteomes" id="UP001583177">
    <property type="component" value="Unassembled WGS sequence"/>
</dbReference>
<organism evidence="1 2">
    <name type="scientific">Diaporthe australafricana</name>
    <dbReference type="NCBI Taxonomy" id="127596"/>
    <lineage>
        <taxon>Eukaryota</taxon>
        <taxon>Fungi</taxon>
        <taxon>Dikarya</taxon>
        <taxon>Ascomycota</taxon>
        <taxon>Pezizomycotina</taxon>
        <taxon>Sordariomycetes</taxon>
        <taxon>Sordariomycetidae</taxon>
        <taxon>Diaporthales</taxon>
        <taxon>Diaporthaceae</taxon>
        <taxon>Diaporthe</taxon>
    </lineage>
</organism>
<evidence type="ECO:0000313" key="1">
    <source>
        <dbReference type="EMBL" id="KAL1877446.1"/>
    </source>
</evidence>
<name>A0ABR3XN91_9PEZI</name>
<reference evidence="1 2" key="1">
    <citation type="journal article" date="2024" name="IMA Fungus">
        <title>IMA Genome - F19 : A genome assembly and annotation guide to empower mycologists, including annotated draft genome sequences of Ceratocystis pirilliformis, Diaporthe australafricana, Fusarium ophioides, Paecilomyces lecythidis, and Sporothrix stenoceras.</title>
        <authorList>
            <person name="Aylward J."/>
            <person name="Wilson A.M."/>
            <person name="Visagie C.M."/>
            <person name="Spraker J."/>
            <person name="Barnes I."/>
            <person name="Buitendag C."/>
            <person name="Ceriani C."/>
            <person name="Del Mar Angel L."/>
            <person name="du Plessis D."/>
            <person name="Fuchs T."/>
            <person name="Gasser K."/>
            <person name="Kramer D."/>
            <person name="Li W."/>
            <person name="Munsamy K."/>
            <person name="Piso A."/>
            <person name="Price J.L."/>
            <person name="Sonnekus B."/>
            <person name="Thomas C."/>
            <person name="van der Nest A."/>
            <person name="van Dijk A."/>
            <person name="van Heerden A."/>
            <person name="van Vuuren N."/>
            <person name="Yilmaz N."/>
            <person name="Duong T.A."/>
            <person name="van der Merwe N.A."/>
            <person name="Wingfield M.J."/>
            <person name="Wingfield B.D."/>
        </authorList>
    </citation>
    <scope>NUCLEOTIDE SEQUENCE [LARGE SCALE GENOMIC DNA]</scope>
    <source>
        <strain evidence="1 2">CMW 18300</strain>
    </source>
</reference>
<evidence type="ECO:0000313" key="2">
    <source>
        <dbReference type="Proteomes" id="UP001583177"/>
    </source>
</evidence>
<sequence length="279" mass="32262">MSLRHLDAEHFEPLKKALDNLLSTSIAEETYAQIVDGMPIASVYAEDHWFYEGLPVMQHEELCPGVLEKTRSFRSQFDVLSLEVPPKTLQAYQNTQVGSVAWKLRLLEMVVISCHDIAAYLYKLDDGVHKHAEWEVWRSKRLASLPENARVREITKCGPPTLFFAPSYKDPERFSNGLEDVVGYWAEFRIFGGIVLFDRGQTEEEVRPSDWPETIEYQAAEVEMRKKAAGEAYDEGAWEKVARVITPTSIFWEVVNTELYRELHPDERKRGRPPYFFDS</sequence>